<dbReference type="Gene3D" id="1.20.1060.20">
    <property type="match status" value="1"/>
</dbReference>
<dbReference type="NCBIfam" id="TIGR02168">
    <property type="entry name" value="SMC_prok_B"/>
    <property type="match status" value="1"/>
</dbReference>
<sequence length="1187" mass="134283">MPLTELIIDGFKSFAEKTRIKFDTGITGIVGPNGSGKSNITEAIRWVMGESSAKSLRGSNMKDVIFAGSEFRKPASHAEVSMIFDNYKRELNFDEDQVIISRRILRSGDNEYLINKRNVRQKDIRALFLDSGISQDSLAIISQGRVDQILNSHPEDRRGLFEEAAGILHFKKQKEEARVQLEQTTDNLVRINDLVKELEQRIEPLHEQSSLAKEYQFQKDGLDQELKTLLAFEIEDLDIQKKSVQTKAEQNQVLLSKLDREVKESQAAVAAKRDEYKEISGQREQIQEELLALTKKLSEINTSLQVAEQSKQYSEATKKEYESELVDLKKQVVTLQNECSELSENKQSLAAEQKLLQDQRTELTNQLDENPTKLSQKLDDLRSDYIQLLQDQTSNNNEIVYLKSELKRTAENDEYQNDDVAAQLQKATLELDRLRETGKQLKEKHQAKKDQVNALTSQQAEKQEKLADLRQVVNTNSQRYSQINARYEALENIRKRHEGYYYGVKNVLNNLTNYPGVIGAIGELISFSAKFEAAMATALGGGVQDLVTTTKKSARDAINQLKSSHSGRATFLPLDGLRENSIPPSTVKIIESYDGVQGIANQLVENATDYDITPAINYLLGSTIIVDTIDNAMKIRQRIARYRIVTLDGDVISPGGSMTGGTRNQKNNSPLQTVTELNQLQKSRVQLKNQLTEDQTAFTALAAESDALNQKITEAQKKRQDYSRELGEAVLSYQNQEKEVNRLKAANQLFEVRKKERDEQVVELKEKIAKAEQQKASFVKQIEQQKAAIKNIQERIENFTALNQKVQEKLAELDPQIAVYTNKLENLSKQQSDKKRDLNQHEKQITALTKKLATLNESGQLDQQKKQQMDEEQKNGAVKKEQLQTQLSQLSSQLGKADAKITQLDQVASRNYDLRKDAAAEQESFSVKIAQLTSQIDQRLDQLSKDYSLTFEAALAQADCENDEETRQRLQKSVKLHKMSIEDIGPVNIKSIEEYEDVKKRYDFLNNQQNDLIKGRDNLRESMAELDQEVSTRFNATFSAVSASFTQLFPVVFGGGNAKLVLTNPDDMLTTGVEIIAQPPGKKLQRLSLLSGGERALTAITLLFAMLKYKPVPFCVLDEVEAALDDANVTRFAKFLEDYDMHTQFIVITHRRGTMERADQLYGVVMQESGVSQVLSVSLKELKNEVN</sequence>
<evidence type="ECO:0000313" key="9">
    <source>
        <dbReference type="EMBL" id="QYN52999.1"/>
    </source>
</evidence>
<comment type="function">
    <text evidence="6">Required for chromosome condensation and partitioning.</text>
</comment>
<evidence type="ECO:0000256" key="7">
    <source>
        <dbReference type="SAM" id="MobiDB-lite"/>
    </source>
</evidence>
<dbReference type="SMART" id="SM00968">
    <property type="entry name" value="SMC_hinge"/>
    <property type="match status" value="1"/>
</dbReference>
<keyword evidence="4 6" id="KW-0175">Coiled coil</keyword>
<dbReference type="Gene3D" id="3.40.50.300">
    <property type="entry name" value="P-loop containing nucleotide triphosphate hydrolases"/>
    <property type="match status" value="2"/>
</dbReference>
<keyword evidence="2 6" id="KW-0547">Nucleotide-binding</keyword>
<keyword evidence="3 6" id="KW-0067">ATP-binding</keyword>
<dbReference type="InterPro" id="IPR027417">
    <property type="entry name" value="P-loop_NTPase"/>
</dbReference>
<evidence type="ECO:0000259" key="8">
    <source>
        <dbReference type="SMART" id="SM00968"/>
    </source>
</evidence>
<dbReference type="EMBL" id="CP048268">
    <property type="protein sequence ID" value="QYN52999.1"/>
    <property type="molecule type" value="Genomic_DNA"/>
</dbReference>
<dbReference type="SUPFAM" id="SSF75553">
    <property type="entry name" value="Smc hinge domain"/>
    <property type="match status" value="1"/>
</dbReference>
<dbReference type="PANTHER" id="PTHR43977">
    <property type="entry name" value="STRUCTURAL MAINTENANCE OF CHROMOSOMES PROTEIN 3"/>
    <property type="match status" value="1"/>
</dbReference>
<comment type="similarity">
    <text evidence="6">Belongs to the SMC family.</text>
</comment>
<dbReference type="RefSeq" id="WP_220219815.1">
    <property type="nucleotide sequence ID" value="NZ_CP048268.1"/>
</dbReference>
<dbReference type="Pfam" id="PF06470">
    <property type="entry name" value="SMC_hinge"/>
    <property type="match status" value="1"/>
</dbReference>
<organism evidence="9 10">
    <name type="scientific">Lactobacillus panisapium</name>
    <dbReference type="NCBI Taxonomy" id="2012495"/>
    <lineage>
        <taxon>Bacteria</taxon>
        <taxon>Bacillati</taxon>
        <taxon>Bacillota</taxon>
        <taxon>Bacilli</taxon>
        <taxon>Lactobacillales</taxon>
        <taxon>Lactobacillaceae</taxon>
        <taxon>Lactobacillus</taxon>
    </lineage>
</organism>
<keyword evidence="1 6" id="KW-0963">Cytoplasm</keyword>
<dbReference type="InterPro" id="IPR011890">
    <property type="entry name" value="SMC_prok"/>
</dbReference>
<dbReference type="HAMAP" id="MF_01894">
    <property type="entry name" value="Smc_prok"/>
    <property type="match status" value="1"/>
</dbReference>
<name>A0ABX8W5W1_9LACO</name>
<dbReference type="SUPFAM" id="SSF52540">
    <property type="entry name" value="P-loop containing nucleoside triphosphate hydrolases"/>
    <property type="match status" value="1"/>
</dbReference>
<evidence type="ECO:0000256" key="5">
    <source>
        <dbReference type="ARBA" id="ARBA00023125"/>
    </source>
</evidence>
<dbReference type="InterPro" id="IPR003395">
    <property type="entry name" value="RecF/RecN/SMC_N"/>
</dbReference>
<dbReference type="InterPro" id="IPR010935">
    <property type="entry name" value="SMC_hinge"/>
</dbReference>
<dbReference type="InterPro" id="IPR036277">
    <property type="entry name" value="SMC_hinge_sf"/>
</dbReference>
<comment type="subcellular location">
    <subcellularLocation>
        <location evidence="6">Cytoplasm</location>
    </subcellularLocation>
</comment>
<protein>
    <recommendedName>
        <fullName evidence="6">Chromosome partition protein Smc</fullName>
    </recommendedName>
</protein>
<gene>
    <name evidence="6 9" type="primary">smc</name>
    <name evidence="9" type="ORF">GYM71_06005</name>
</gene>
<evidence type="ECO:0000256" key="4">
    <source>
        <dbReference type="ARBA" id="ARBA00023054"/>
    </source>
</evidence>
<comment type="subunit">
    <text evidence="6">Homodimer.</text>
</comment>
<dbReference type="Gene3D" id="3.30.70.1620">
    <property type="match status" value="1"/>
</dbReference>
<feature type="compositionally biased region" description="Basic and acidic residues" evidence="7">
    <location>
        <begin position="863"/>
        <end position="880"/>
    </location>
</feature>
<dbReference type="InterPro" id="IPR024704">
    <property type="entry name" value="SMC"/>
</dbReference>
<feature type="coiled-coil region" evidence="6">
    <location>
        <begin position="167"/>
        <end position="208"/>
    </location>
</feature>
<reference evidence="9 10" key="1">
    <citation type="submission" date="2020-01" db="EMBL/GenBank/DDBJ databases">
        <title>Vast differences in strain-level diversity in the gut microbiota of two closely related honey bee species.</title>
        <authorList>
            <person name="Ellegaard K.M."/>
            <person name="Suenami S."/>
            <person name="Miyazaki R."/>
            <person name="Engel P."/>
        </authorList>
    </citation>
    <scope>NUCLEOTIDE SEQUENCE [LARGE SCALE GENOMIC DNA]</scope>
    <source>
        <strain evidence="9 10">ESL0416</strain>
    </source>
</reference>
<evidence type="ECO:0000313" key="10">
    <source>
        <dbReference type="Proteomes" id="UP000826550"/>
    </source>
</evidence>
<dbReference type="CDD" id="cd03278">
    <property type="entry name" value="ABC_SMC_barmotin"/>
    <property type="match status" value="2"/>
</dbReference>
<comment type="domain">
    <text evidence="6">Contains large globular domains required for ATP hydrolysis at each terminus and a third globular domain forming a flexible hinge near the middle of the molecule. These domains are separated by coiled-coil structures.</text>
</comment>
<accession>A0ABX8W5W1</accession>
<keyword evidence="5 6" id="KW-0238">DNA-binding</keyword>
<dbReference type="Pfam" id="PF02463">
    <property type="entry name" value="SMC_N"/>
    <property type="match status" value="1"/>
</dbReference>
<evidence type="ECO:0000256" key="2">
    <source>
        <dbReference type="ARBA" id="ARBA00022741"/>
    </source>
</evidence>
<keyword evidence="10" id="KW-1185">Reference proteome</keyword>
<dbReference type="PIRSF" id="PIRSF005719">
    <property type="entry name" value="SMC"/>
    <property type="match status" value="1"/>
</dbReference>
<proteinExistence type="inferred from homology"/>
<feature type="domain" description="SMC hinge" evidence="8">
    <location>
        <begin position="515"/>
        <end position="636"/>
    </location>
</feature>
<evidence type="ECO:0000256" key="3">
    <source>
        <dbReference type="ARBA" id="ARBA00022840"/>
    </source>
</evidence>
<evidence type="ECO:0000256" key="1">
    <source>
        <dbReference type="ARBA" id="ARBA00022490"/>
    </source>
</evidence>
<dbReference type="Proteomes" id="UP000826550">
    <property type="component" value="Chromosome"/>
</dbReference>
<feature type="binding site" evidence="6">
    <location>
        <begin position="32"/>
        <end position="39"/>
    </location>
    <ligand>
        <name>ATP</name>
        <dbReference type="ChEBI" id="CHEBI:30616"/>
    </ligand>
</feature>
<feature type="coiled-coil region" evidence="6">
    <location>
        <begin position="417"/>
        <end position="472"/>
    </location>
</feature>
<evidence type="ECO:0000256" key="6">
    <source>
        <dbReference type="HAMAP-Rule" id="MF_01894"/>
    </source>
</evidence>
<feature type="coiled-coil region" evidence="6">
    <location>
        <begin position="255"/>
        <end position="369"/>
    </location>
</feature>
<feature type="region of interest" description="Disordered" evidence="7">
    <location>
        <begin position="859"/>
        <end position="880"/>
    </location>
</feature>